<dbReference type="GO" id="GO:0005524">
    <property type="term" value="F:ATP binding"/>
    <property type="evidence" value="ECO:0007669"/>
    <property type="project" value="UniProtKB-KW"/>
</dbReference>
<keyword evidence="5" id="KW-0597">Phosphoprotein</keyword>
<evidence type="ECO:0000256" key="1">
    <source>
        <dbReference type="ARBA" id="ARBA00002290"/>
    </source>
</evidence>
<dbReference type="Pfam" id="PF00012">
    <property type="entry name" value="HSP70"/>
    <property type="match status" value="1"/>
</dbReference>
<evidence type="ECO:0000256" key="3">
    <source>
        <dbReference type="ARBA" id="ARBA00014415"/>
    </source>
</evidence>
<evidence type="ECO:0000313" key="15">
    <source>
        <dbReference type="EMBL" id="EJU23585.1"/>
    </source>
</evidence>
<keyword evidence="8" id="KW-0346">Stress response</keyword>
<reference evidence="15 16" key="1">
    <citation type="submission" date="2012-07" db="EMBL/GenBank/DDBJ databases">
        <authorList>
            <person name="Durkin A.S."/>
            <person name="McCorrison J."/>
            <person name="Torralba M."/>
            <person name="Gillis M."/>
            <person name="Methe B."/>
            <person name="Sutton G."/>
            <person name="Nelson K.E."/>
        </authorList>
    </citation>
    <scope>NUCLEOTIDE SEQUENCE [LARGE SCALE GENOMIC DNA]</scope>
    <source>
        <strain evidence="15 16">OBRC8</strain>
    </source>
</reference>
<accession>J6HEZ5</accession>
<comment type="function">
    <text evidence="1">Acts as a chaperone.</text>
</comment>
<dbReference type="Gene3D" id="3.90.640.10">
    <property type="entry name" value="Actin, Chain A, domain 4"/>
    <property type="match status" value="1"/>
</dbReference>
<evidence type="ECO:0000256" key="14">
    <source>
        <dbReference type="SAM" id="Coils"/>
    </source>
</evidence>
<evidence type="ECO:0000256" key="10">
    <source>
        <dbReference type="ARBA" id="ARBA00030019"/>
    </source>
</evidence>
<feature type="coiled-coil region" evidence="14">
    <location>
        <begin position="349"/>
        <end position="397"/>
    </location>
</feature>
<sequence length="565" mass="62080">MAKVFGIDLGTTYSAIATLNENGMPYLIENDSEGESTLASAVYFQPAGNPVVGSVAKEQAIIEPERVVQFIKREMGKSIEKRFFDEQGYDPIDISAIILKRMKEYAEESLGEEVKDVIITCPAYFGAEEKMATKQAGIAAGLNVLDIINEPTAAALNYCFKEHSENQKIMVYDLGGGTFDITLLDLSIDENDKKAVIDVVGSEGNDSLGGINWDTRLFELISNMYSNETGMELDEEAQLKVKGDIEAIKKKLSRKDSHNYTISSNGDSTRIEVTESKFREVTEDLTEQTVSLVHKVLSDKLLTPEDVNIVLLVGGSTRMTMIKDAVESIFPGRVKVEEPDFAVAKGAALKAAYSLMEKAENLKEEFENAVNTGTEFTEEEKQEVKQIMEKANELQATLPSGFSVKKIGDVVPRAFGPAVLVSSELKINNLIFKGEKSPAEAVGIYGTHEDNQSNVKIEIFESLCSDREKDKFIDPPYDIYGNEQSTISGVKQIGKLTLPLEPETPAGSIIEVMFKYSEVGLEATAKDKLTGKEVDTVIVTENTKSAEDLQSSSQFLSTVKTESDF</sequence>
<dbReference type="SUPFAM" id="SSF53067">
    <property type="entry name" value="Actin-like ATPase domain"/>
    <property type="match status" value="2"/>
</dbReference>
<dbReference type="Gene3D" id="2.60.34.10">
    <property type="entry name" value="Substrate Binding Domain Of DNAk, Chain A, domain 1"/>
    <property type="match status" value="1"/>
</dbReference>
<gene>
    <name evidence="15" type="ORF">HMPREF1143_2247</name>
</gene>
<dbReference type="SUPFAM" id="SSF100920">
    <property type="entry name" value="Heat shock protein 70kD (HSP70), peptide-binding domain"/>
    <property type="match status" value="1"/>
</dbReference>
<keyword evidence="14" id="KW-0175">Coiled coil</keyword>
<keyword evidence="6 13" id="KW-0547">Nucleotide-binding</keyword>
<dbReference type="PATRIC" id="fig|796941.3.peg.884"/>
<evidence type="ECO:0000256" key="7">
    <source>
        <dbReference type="ARBA" id="ARBA00022840"/>
    </source>
</evidence>
<dbReference type="PROSITE" id="PS00329">
    <property type="entry name" value="HSP70_2"/>
    <property type="match status" value="1"/>
</dbReference>
<evidence type="ECO:0000256" key="6">
    <source>
        <dbReference type="ARBA" id="ARBA00022741"/>
    </source>
</evidence>
<comment type="caution">
    <text evidence="15">The sequence shown here is derived from an EMBL/GenBank/DDBJ whole genome shotgun (WGS) entry which is preliminary data.</text>
</comment>
<dbReference type="CDD" id="cd24029">
    <property type="entry name" value="ASKHA_NBD_HSP70_DnaK_HscA_HscC"/>
    <property type="match status" value="1"/>
</dbReference>
<dbReference type="InterPro" id="IPR043129">
    <property type="entry name" value="ATPase_NBD"/>
</dbReference>
<evidence type="ECO:0000256" key="12">
    <source>
        <dbReference type="ARBA" id="ARBA00033103"/>
    </source>
</evidence>
<evidence type="ECO:0000256" key="8">
    <source>
        <dbReference type="ARBA" id="ARBA00023016"/>
    </source>
</evidence>
<organism evidence="15 16">
    <name type="scientific">Peptoanaerobacter stomatis</name>
    <dbReference type="NCBI Taxonomy" id="796937"/>
    <lineage>
        <taxon>Bacteria</taxon>
        <taxon>Bacillati</taxon>
        <taxon>Bacillota</taxon>
        <taxon>Clostridia</taxon>
        <taxon>Peptostreptococcales</taxon>
        <taxon>Filifactoraceae</taxon>
        <taxon>Peptoanaerobacter</taxon>
    </lineage>
</organism>
<evidence type="ECO:0000256" key="4">
    <source>
        <dbReference type="ARBA" id="ARBA00017249"/>
    </source>
</evidence>
<dbReference type="Gene3D" id="3.30.420.40">
    <property type="match status" value="2"/>
</dbReference>
<keyword evidence="7 13" id="KW-0067">ATP-binding</keyword>
<evidence type="ECO:0000313" key="16">
    <source>
        <dbReference type="Proteomes" id="UP000005244"/>
    </source>
</evidence>
<dbReference type="RefSeq" id="WP_009530737.1">
    <property type="nucleotide sequence ID" value="NZ_ALNK01000015.1"/>
</dbReference>
<dbReference type="InterPro" id="IPR013126">
    <property type="entry name" value="Hsp_70_fam"/>
</dbReference>
<dbReference type="AlphaFoldDB" id="J6HEZ5"/>
<proteinExistence type="inferred from homology"/>
<dbReference type="Proteomes" id="UP000005244">
    <property type="component" value="Unassembled WGS sequence"/>
</dbReference>
<dbReference type="EMBL" id="ALNK01000015">
    <property type="protein sequence ID" value="EJU23585.1"/>
    <property type="molecule type" value="Genomic_DNA"/>
</dbReference>
<name>J6HEZ5_9FIRM</name>
<dbReference type="FunFam" id="3.30.420.40:FF:000071">
    <property type="entry name" value="Molecular chaperone DnaK"/>
    <property type="match status" value="1"/>
</dbReference>
<dbReference type="InterPro" id="IPR018181">
    <property type="entry name" value="Heat_shock_70_CS"/>
</dbReference>
<keyword evidence="16" id="KW-1185">Reference proteome</keyword>
<comment type="similarity">
    <text evidence="2 13">Belongs to the heat shock protein 70 family.</text>
</comment>
<evidence type="ECO:0000256" key="2">
    <source>
        <dbReference type="ARBA" id="ARBA00007381"/>
    </source>
</evidence>
<dbReference type="InterPro" id="IPR029047">
    <property type="entry name" value="HSP70_peptide-bd_sf"/>
</dbReference>
<evidence type="ECO:0000256" key="9">
    <source>
        <dbReference type="ARBA" id="ARBA00023186"/>
    </source>
</evidence>
<dbReference type="PRINTS" id="PR00301">
    <property type="entry name" value="HEATSHOCK70"/>
</dbReference>
<evidence type="ECO:0000256" key="11">
    <source>
        <dbReference type="ARBA" id="ARBA00030945"/>
    </source>
</evidence>
<keyword evidence="9" id="KW-0143">Chaperone</keyword>
<dbReference type="PANTHER" id="PTHR19375">
    <property type="entry name" value="HEAT SHOCK PROTEIN 70KDA"/>
    <property type="match status" value="1"/>
</dbReference>
<dbReference type="GO" id="GO:0140662">
    <property type="term" value="F:ATP-dependent protein folding chaperone"/>
    <property type="evidence" value="ECO:0007669"/>
    <property type="project" value="InterPro"/>
</dbReference>
<protein>
    <recommendedName>
        <fullName evidence="3">Chaperone protein DnaK</fullName>
    </recommendedName>
    <alternativeName>
        <fullName evidence="4">Chaperone protein dnaK</fullName>
    </alternativeName>
    <alternativeName>
        <fullName evidence="12">HSP70</fullName>
    </alternativeName>
    <alternativeName>
        <fullName evidence="11">Heat shock 70 kDa protein</fullName>
    </alternativeName>
    <alternativeName>
        <fullName evidence="10">Heat shock protein 70</fullName>
    </alternativeName>
</protein>
<evidence type="ECO:0000256" key="13">
    <source>
        <dbReference type="RuleBase" id="RU003322"/>
    </source>
</evidence>
<dbReference type="PROSITE" id="PS00297">
    <property type="entry name" value="HSP70_1"/>
    <property type="match status" value="1"/>
</dbReference>
<evidence type="ECO:0000256" key="5">
    <source>
        <dbReference type="ARBA" id="ARBA00022553"/>
    </source>
</evidence>